<reference evidence="4 5" key="1">
    <citation type="journal article" date="2019" name="Sci. Rep.">
        <title>Comparative genomics of chytrid fungi reveal insights into the obligate biotrophic and pathogenic lifestyle of Synchytrium endobioticum.</title>
        <authorList>
            <person name="van de Vossenberg B.T.L.H."/>
            <person name="Warris S."/>
            <person name="Nguyen H.D.T."/>
            <person name="van Gent-Pelzer M.P.E."/>
            <person name="Joly D.L."/>
            <person name="van de Geest H.C."/>
            <person name="Bonants P.J.M."/>
            <person name="Smith D.S."/>
            <person name="Levesque C.A."/>
            <person name="van der Lee T.A.J."/>
        </authorList>
    </citation>
    <scope>NUCLEOTIDE SEQUENCE [LARGE SCALE GENOMIC DNA]</scope>
    <source>
        <strain evidence="4 5">JEL517</strain>
    </source>
</reference>
<dbReference type="PANTHER" id="PTHR43861">
    <property type="entry name" value="TRANS-ACONITATE 2-METHYLTRANSFERASE-RELATED"/>
    <property type="match status" value="1"/>
</dbReference>
<comment type="caution">
    <text evidence="4">The sequence shown here is derived from an EMBL/GenBank/DDBJ whole genome shotgun (WGS) entry which is preliminary data.</text>
</comment>
<dbReference type="InterPro" id="IPR029063">
    <property type="entry name" value="SAM-dependent_MTases_sf"/>
</dbReference>
<evidence type="ECO:0000256" key="2">
    <source>
        <dbReference type="SAM" id="MobiDB-lite"/>
    </source>
</evidence>
<protein>
    <recommendedName>
        <fullName evidence="3">Methyltransferase type 11 domain-containing protein</fullName>
    </recommendedName>
</protein>
<name>A0A507BNA2_9FUNG</name>
<dbReference type="AlphaFoldDB" id="A0A507BNA2"/>
<evidence type="ECO:0000256" key="1">
    <source>
        <dbReference type="ARBA" id="ARBA00022679"/>
    </source>
</evidence>
<feature type="region of interest" description="Disordered" evidence="2">
    <location>
        <begin position="208"/>
        <end position="252"/>
    </location>
</feature>
<dbReference type="RefSeq" id="XP_031022994.1">
    <property type="nucleotide sequence ID" value="XM_031171049.1"/>
</dbReference>
<dbReference type="EMBL" id="QEAO01000042">
    <property type="protein sequence ID" value="TPX31600.1"/>
    <property type="molecule type" value="Genomic_DNA"/>
</dbReference>
<dbReference type="InterPro" id="IPR013216">
    <property type="entry name" value="Methyltransf_11"/>
</dbReference>
<dbReference type="Pfam" id="PF08241">
    <property type="entry name" value="Methyltransf_11"/>
    <property type="match status" value="1"/>
</dbReference>
<sequence length="265" mass="29329">MEDRGDLQSKNNAFFDERSHQWDKPEVVDTANQVALAIRSMLTLEPSKTELLDFGCGTGNVTVALSQYIKGSLGIDASEGMVAQFNKKCSDKPGFSALALDITTDAGLQRLKDSNRAFDIIQSTLVFHHIQDLKLVVTRLSQFLKSEGVLVVADLEEKDATSFHSDHQVNADLVAHKHGFTETDMRNLAAASSMELVTFKAGAARMTKTMHAEHQHGGGHEHGHHHHHGASQEHGEHHHHEPASTSQPETRQFSMFLAVMRVKRL</sequence>
<dbReference type="PANTHER" id="PTHR43861:SF3">
    <property type="entry name" value="PUTATIVE (AFU_ORTHOLOGUE AFUA_2G14390)-RELATED"/>
    <property type="match status" value="1"/>
</dbReference>
<organism evidence="4 5">
    <name type="scientific">Synchytrium microbalum</name>
    <dbReference type="NCBI Taxonomy" id="1806994"/>
    <lineage>
        <taxon>Eukaryota</taxon>
        <taxon>Fungi</taxon>
        <taxon>Fungi incertae sedis</taxon>
        <taxon>Chytridiomycota</taxon>
        <taxon>Chytridiomycota incertae sedis</taxon>
        <taxon>Chytridiomycetes</taxon>
        <taxon>Synchytriales</taxon>
        <taxon>Synchytriaceae</taxon>
        <taxon>Synchytrium</taxon>
    </lineage>
</organism>
<dbReference type="GeneID" id="42006346"/>
<feature type="compositionally biased region" description="Basic and acidic residues" evidence="2">
    <location>
        <begin position="210"/>
        <end position="221"/>
    </location>
</feature>
<keyword evidence="1" id="KW-0808">Transferase</keyword>
<evidence type="ECO:0000259" key="3">
    <source>
        <dbReference type="Pfam" id="PF08241"/>
    </source>
</evidence>
<dbReference type="CDD" id="cd02440">
    <property type="entry name" value="AdoMet_MTases"/>
    <property type="match status" value="1"/>
</dbReference>
<proteinExistence type="predicted"/>
<dbReference type="STRING" id="1806994.A0A507BNA2"/>
<accession>A0A507BNA2</accession>
<gene>
    <name evidence="4" type="ORF">SmJEL517_g05121</name>
</gene>
<keyword evidence="5" id="KW-1185">Reference proteome</keyword>
<dbReference type="Proteomes" id="UP000319731">
    <property type="component" value="Unassembled WGS sequence"/>
</dbReference>
<dbReference type="GO" id="GO:0008757">
    <property type="term" value="F:S-adenosylmethionine-dependent methyltransferase activity"/>
    <property type="evidence" value="ECO:0007669"/>
    <property type="project" value="InterPro"/>
</dbReference>
<feature type="compositionally biased region" description="Polar residues" evidence="2">
    <location>
        <begin position="243"/>
        <end position="252"/>
    </location>
</feature>
<dbReference type="SUPFAM" id="SSF53335">
    <property type="entry name" value="S-adenosyl-L-methionine-dependent methyltransferases"/>
    <property type="match status" value="1"/>
</dbReference>
<evidence type="ECO:0000313" key="4">
    <source>
        <dbReference type="EMBL" id="TPX31600.1"/>
    </source>
</evidence>
<dbReference type="OrthoDB" id="3647at2759"/>
<feature type="domain" description="Methyltransferase type 11" evidence="3">
    <location>
        <begin position="52"/>
        <end position="152"/>
    </location>
</feature>
<feature type="compositionally biased region" description="Basic and acidic residues" evidence="2">
    <location>
        <begin position="230"/>
        <end position="242"/>
    </location>
</feature>
<dbReference type="Gene3D" id="3.40.50.150">
    <property type="entry name" value="Vaccinia Virus protein VP39"/>
    <property type="match status" value="1"/>
</dbReference>
<evidence type="ECO:0000313" key="5">
    <source>
        <dbReference type="Proteomes" id="UP000319731"/>
    </source>
</evidence>